<evidence type="ECO:0000259" key="15">
    <source>
        <dbReference type="PROSITE" id="PS51686"/>
    </source>
</evidence>
<dbReference type="EC" id="3.1.3.16" evidence="3"/>
<dbReference type="InterPro" id="IPR023269">
    <property type="entry name" value="RCMT_subfamily_9"/>
</dbReference>
<dbReference type="Proteomes" id="UP000252139">
    <property type="component" value="Unassembled WGS sequence"/>
</dbReference>
<reference evidence="16 17" key="1">
    <citation type="journal article" date="2018" name="G3 (Bethesda)">
        <title>Phylogenetic and Phylogenomic Definition of Rhizopus Species.</title>
        <authorList>
            <person name="Gryganskyi A.P."/>
            <person name="Golan J."/>
            <person name="Dolatabadi S."/>
            <person name="Mondo S."/>
            <person name="Robb S."/>
            <person name="Idnurm A."/>
            <person name="Muszewska A."/>
            <person name="Steczkiewicz K."/>
            <person name="Masonjones S."/>
            <person name="Liao H.L."/>
            <person name="Gajdeczka M.T."/>
            <person name="Anike F."/>
            <person name="Vuek A."/>
            <person name="Anishchenko I.M."/>
            <person name="Voigt K."/>
            <person name="de Hoog G.S."/>
            <person name="Smith M.E."/>
            <person name="Heitman J."/>
            <person name="Vilgalys R."/>
            <person name="Stajich J.E."/>
        </authorList>
    </citation>
    <scope>NUCLEOTIDE SEQUENCE [LARGE SCALE GENOMIC DNA]</scope>
    <source>
        <strain evidence="16 17">CBS 357.93</strain>
    </source>
</reference>
<comment type="subcellular location">
    <subcellularLocation>
        <location evidence="1">Nucleus</location>
    </subcellularLocation>
</comment>
<accession>A0A367K2K7</accession>
<evidence type="ECO:0000256" key="3">
    <source>
        <dbReference type="ARBA" id="ARBA00013081"/>
    </source>
</evidence>
<dbReference type="InterPro" id="IPR001678">
    <property type="entry name" value="MeTrfase_RsmB-F_NOP2_dom"/>
</dbReference>
<dbReference type="PANTHER" id="PTHR20383">
    <property type="entry name" value="RNA POLYMERASE II SUBUNIT A C-TERMINAL DOMAIN PHOSPHATASE"/>
    <property type="match status" value="1"/>
</dbReference>
<dbReference type="GO" id="GO:0001510">
    <property type="term" value="P:RNA methylation"/>
    <property type="evidence" value="ECO:0007669"/>
    <property type="project" value="InterPro"/>
</dbReference>
<feature type="domain" description="SAM-dependent MTase RsmB/NOP-type" evidence="15">
    <location>
        <begin position="219"/>
        <end position="561"/>
    </location>
</feature>
<dbReference type="EMBL" id="PJQL01000363">
    <property type="protein sequence ID" value="RCH96492.1"/>
    <property type="molecule type" value="Genomic_DNA"/>
</dbReference>
<dbReference type="Pfam" id="PF01189">
    <property type="entry name" value="Methyltr_RsmB-F"/>
    <property type="match status" value="2"/>
</dbReference>
<feature type="binding site" evidence="14">
    <location>
        <position position="367"/>
    </location>
    <ligand>
        <name>S-adenosyl-L-methionine</name>
        <dbReference type="ChEBI" id="CHEBI:59789"/>
    </ligand>
</feature>
<dbReference type="FunFam" id="3.40.50.2300:FF:000039">
    <property type="entry name" value="RNA polymerase II subunit A C-terminal domain phosphatase"/>
    <property type="match status" value="1"/>
</dbReference>
<dbReference type="GO" id="GO:0031124">
    <property type="term" value="P:mRNA 3'-end processing"/>
    <property type="evidence" value="ECO:0007669"/>
    <property type="project" value="UniProtKB-ARBA"/>
</dbReference>
<evidence type="ECO:0000313" key="17">
    <source>
        <dbReference type="Proteomes" id="UP000252139"/>
    </source>
</evidence>
<dbReference type="STRING" id="86630.A0A367K2K7"/>
<dbReference type="InterPro" id="IPR029063">
    <property type="entry name" value="SAM-dependent_MTases_sf"/>
</dbReference>
<gene>
    <name evidence="16" type="ORF">CU097_004835</name>
</gene>
<comment type="similarity">
    <text evidence="14">Belongs to the class I-like SAM-binding methyltransferase superfamily. RsmB/NOP family.</text>
</comment>
<evidence type="ECO:0000256" key="2">
    <source>
        <dbReference type="ARBA" id="ARBA00008978"/>
    </source>
</evidence>
<dbReference type="InterPro" id="IPR049560">
    <property type="entry name" value="MeTrfase_RsmB-F_NOP2_cat"/>
</dbReference>
<feature type="binding site" evidence="14">
    <location>
        <position position="339"/>
    </location>
    <ligand>
        <name>S-adenosyl-L-methionine</name>
        <dbReference type="ChEBI" id="CHEBI:59789"/>
    </ligand>
</feature>
<keyword evidence="4 14" id="KW-0489">Methyltransferase</keyword>
<organism evidence="16 17">
    <name type="scientific">Rhizopus azygosporus</name>
    <name type="common">Rhizopus microsporus var. azygosporus</name>
    <dbReference type="NCBI Taxonomy" id="86630"/>
    <lineage>
        <taxon>Eukaryota</taxon>
        <taxon>Fungi</taxon>
        <taxon>Fungi incertae sedis</taxon>
        <taxon>Mucoromycota</taxon>
        <taxon>Mucoromycotina</taxon>
        <taxon>Mucoromycetes</taxon>
        <taxon>Mucorales</taxon>
        <taxon>Mucorineae</taxon>
        <taxon>Rhizopodaceae</taxon>
        <taxon>Rhizopus</taxon>
    </lineage>
</organism>
<comment type="catalytic activity">
    <reaction evidence="13">
        <text>O-phospho-L-threonyl-[protein] + H2O = L-threonyl-[protein] + phosphate</text>
        <dbReference type="Rhea" id="RHEA:47004"/>
        <dbReference type="Rhea" id="RHEA-COMP:11060"/>
        <dbReference type="Rhea" id="RHEA-COMP:11605"/>
        <dbReference type="ChEBI" id="CHEBI:15377"/>
        <dbReference type="ChEBI" id="CHEBI:30013"/>
        <dbReference type="ChEBI" id="CHEBI:43474"/>
        <dbReference type="ChEBI" id="CHEBI:61977"/>
        <dbReference type="EC" id="3.1.3.16"/>
    </reaction>
</comment>
<dbReference type="GO" id="GO:0005847">
    <property type="term" value="C:mRNA cleavage and polyadenylation specificity factor complex"/>
    <property type="evidence" value="ECO:0007669"/>
    <property type="project" value="UniProtKB-ARBA"/>
</dbReference>
<dbReference type="CDD" id="cd02440">
    <property type="entry name" value="AdoMet_MTases"/>
    <property type="match status" value="1"/>
</dbReference>
<keyword evidence="7 14" id="KW-0949">S-adenosyl-L-methionine</keyword>
<dbReference type="Pfam" id="PF04722">
    <property type="entry name" value="Ssu72"/>
    <property type="match status" value="1"/>
</dbReference>
<dbReference type="OrthoDB" id="6093671at2759"/>
<evidence type="ECO:0000256" key="5">
    <source>
        <dbReference type="ARBA" id="ARBA00022664"/>
    </source>
</evidence>
<feature type="binding site" evidence="14">
    <location>
        <position position="425"/>
    </location>
    <ligand>
        <name>S-adenosyl-L-methionine</name>
        <dbReference type="ChEBI" id="CHEBI:59789"/>
    </ligand>
</feature>
<dbReference type="GO" id="GO:0008420">
    <property type="term" value="F:RNA polymerase II CTD heptapeptide repeat phosphatase activity"/>
    <property type="evidence" value="ECO:0007669"/>
    <property type="project" value="UniProtKB-ARBA"/>
</dbReference>
<keyword evidence="17" id="KW-1185">Reference proteome</keyword>
<keyword evidence="11" id="KW-0539">Nucleus</keyword>
<evidence type="ECO:0000313" key="16">
    <source>
        <dbReference type="EMBL" id="RCH96492.1"/>
    </source>
</evidence>
<keyword evidence="9 14" id="KW-0694">RNA-binding</keyword>
<evidence type="ECO:0000256" key="9">
    <source>
        <dbReference type="ARBA" id="ARBA00022884"/>
    </source>
</evidence>
<evidence type="ECO:0000256" key="8">
    <source>
        <dbReference type="ARBA" id="ARBA00022801"/>
    </source>
</evidence>
<keyword evidence="5" id="KW-0507">mRNA processing</keyword>
<proteinExistence type="inferred from homology"/>
<dbReference type="SUPFAM" id="SSF53335">
    <property type="entry name" value="S-adenosyl-L-methionine-dependent methyltransferases"/>
    <property type="match status" value="1"/>
</dbReference>
<sequence length="562" mass="63963">MARYAVICASNQNRSMEAHHVLQKKGFNVNSYGTGTMVRLPGPSIDKPNIYPFGTPYEQVYQELKSKDPNLYTQNGLLNMLDRNRKTKPAPQRWHESREVFDVIITCEERCFDAVVEDLVNRGQNLNQSTHVINVEIKDNHEDALLGGRAILQLAQMIEASTDIDADMDGIIEEFTLRNPSFPILHTLDDEEVPSSSTFDLSQLPSSFKKFLDDNSIDPAIYTVVDLPRYFRINTGLPKEKWPTLEGLREQFKTDQVQEIKGIKGFFSVKLDNVRLSDTQAYKESAIFGIDVSSAIAVEALSITQDDQVLDLCCAPGAKLCMISNLFGKEGVGTVTGVDIAEHRLSTCRSLLKRYRVGERVRLFKADGTRFSILPPSRIGNRVIHEEHDSKRQKTEIVKPFWAPKTLRYDRQINHGVLYDKVLVDAECTHDGSIAHILKYEKWGWDSFEKNFMDSNRLSSITELQRNLMKQGWRMLKKGGIMVYSTCSLTISQNEENTAWFLTEHPDAQIEKIPNYDIQPSPIKKQNINDKLQGALEEHCVRFDPISSCTSGFFLVKFVKKL</sequence>
<keyword evidence="8" id="KW-0378">Hydrolase</keyword>
<comment type="similarity">
    <text evidence="2">Belongs to the SSU72 phosphatase family.</text>
</comment>
<dbReference type="GO" id="GO:0003723">
    <property type="term" value="F:RNA binding"/>
    <property type="evidence" value="ECO:0007669"/>
    <property type="project" value="UniProtKB-UniRule"/>
</dbReference>
<dbReference type="InterPro" id="IPR023267">
    <property type="entry name" value="RCMT"/>
</dbReference>
<evidence type="ECO:0000256" key="11">
    <source>
        <dbReference type="ARBA" id="ARBA00023242"/>
    </source>
</evidence>
<dbReference type="PRINTS" id="PR02008">
    <property type="entry name" value="RCMTFAMILY"/>
</dbReference>
<dbReference type="Gene3D" id="3.40.50.2300">
    <property type="match status" value="2"/>
</dbReference>
<evidence type="ECO:0000256" key="7">
    <source>
        <dbReference type="ARBA" id="ARBA00022691"/>
    </source>
</evidence>
<evidence type="ECO:0000256" key="4">
    <source>
        <dbReference type="ARBA" id="ARBA00022603"/>
    </source>
</evidence>
<dbReference type="Gene3D" id="3.40.50.150">
    <property type="entry name" value="Vaccinia Virus protein VP39"/>
    <property type="match status" value="1"/>
</dbReference>
<evidence type="ECO:0000256" key="12">
    <source>
        <dbReference type="ARBA" id="ARBA00047761"/>
    </source>
</evidence>
<comment type="caution">
    <text evidence="14">Lacks conserved residue(s) required for the propagation of feature annotation.</text>
</comment>
<evidence type="ECO:0000256" key="1">
    <source>
        <dbReference type="ARBA" id="ARBA00004123"/>
    </source>
</evidence>
<keyword evidence="6 14" id="KW-0808">Transferase</keyword>
<comment type="caution">
    <text evidence="16">The sequence shown here is derived from an EMBL/GenBank/DDBJ whole genome shotgun (WGS) entry which is preliminary data.</text>
</comment>
<dbReference type="PROSITE" id="PS51686">
    <property type="entry name" value="SAM_MT_RSMB_NOP"/>
    <property type="match status" value="1"/>
</dbReference>
<dbReference type="PRINTS" id="PR02010">
    <property type="entry name" value="RCMT9"/>
</dbReference>
<evidence type="ECO:0000256" key="10">
    <source>
        <dbReference type="ARBA" id="ARBA00022912"/>
    </source>
</evidence>
<keyword evidence="10" id="KW-0904">Protein phosphatase</keyword>
<evidence type="ECO:0000256" key="6">
    <source>
        <dbReference type="ARBA" id="ARBA00022679"/>
    </source>
</evidence>
<dbReference type="InterPro" id="IPR006811">
    <property type="entry name" value="RNA_pol_II_suA"/>
</dbReference>
<dbReference type="GO" id="GO:0008173">
    <property type="term" value="F:RNA methyltransferase activity"/>
    <property type="evidence" value="ECO:0007669"/>
    <property type="project" value="InterPro"/>
</dbReference>
<protein>
    <recommendedName>
        <fullName evidence="3">protein-serine/threonine phosphatase</fullName>
        <ecNumber evidence="3">3.1.3.16</ecNumber>
    </recommendedName>
</protein>
<evidence type="ECO:0000256" key="14">
    <source>
        <dbReference type="PROSITE-ProRule" id="PRU01023"/>
    </source>
</evidence>
<comment type="catalytic activity">
    <reaction evidence="12">
        <text>O-phospho-L-seryl-[protein] + H2O = L-seryl-[protein] + phosphate</text>
        <dbReference type="Rhea" id="RHEA:20629"/>
        <dbReference type="Rhea" id="RHEA-COMP:9863"/>
        <dbReference type="Rhea" id="RHEA-COMP:11604"/>
        <dbReference type="ChEBI" id="CHEBI:15377"/>
        <dbReference type="ChEBI" id="CHEBI:29999"/>
        <dbReference type="ChEBI" id="CHEBI:43474"/>
        <dbReference type="ChEBI" id="CHEBI:83421"/>
        <dbReference type="EC" id="3.1.3.16"/>
    </reaction>
</comment>
<name>A0A367K2K7_RHIAZ</name>
<feature type="active site" description="Nucleophile" evidence="14">
    <location>
        <position position="487"/>
    </location>
</feature>
<evidence type="ECO:0000256" key="13">
    <source>
        <dbReference type="ARBA" id="ARBA00048336"/>
    </source>
</evidence>
<dbReference type="AlphaFoldDB" id="A0A367K2K7"/>